<evidence type="ECO:0000313" key="3">
    <source>
        <dbReference type="Proteomes" id="UP000586918"/>
    </source>
</evidence>
<gene>
    <name evidence="2" type="ORF">HF519_17970</name>
</gene>
<comment type="caution">
    <text evidence="2">The sequence shown here is derived from an EMBL/GenBank/DDBJ whole genome shotgun (WGS) entry which is preliminary data.</text>
</comment>
<dbReference type="RefSeq" id="WP_169414127.1">
    <property type="nucleotide sequence ID" value="NZ_JAAXKZ010000068.1"/>
</dbReference>
<protein>
    <submittedName>
        <fullName evidence="2">DUF4282 domain-containing protein</fullName>
    </submittedName>
</protein>
<keyword evidence="1" id="KW-0812">Transmembrane</keyword>
<proteinExistence type="predicted"/>
<keyword evidence="3" id="KW-1185">Reference proteome</keyword>
<dbReference type="AlphaFoldDB" id="A0A848DL22"/>
<keyword evidence="1" id="KW-1133">Transmembrane helix</keyword>
<dbReference type="EMBL" id="JAAXKZ010000068">
    <property type="protein sequence ID" value="NMH93427.1"/>
    <property type="molecule type" value="Genomic_DNA"/>
</dbReference>
<organism evidence="2 3">
    <name type="scientific">Pseudonocardia bannensis</name>
    <dbReference type="NCBI Taxonomy" id="630973"/>
    <lineage>
        <taxon>Bacteria</taxon>
        <taxon>Bacillati</taxon>
        <taxon>Actinomycetota</taxon>
        <taxon>Actinomycetes</taxon>
        <taxon>Pseudonocardiales</taxon>
        <taxon>Pseudonocardiaceae</taxon>
        <taxon>Pseudonocardia</taxon>
    </lineage>
</organism>
<keyword evidence="1" id="KW-0472">Membrane</keyword>
<dbReference type="InterPro" id="IPR025557">
    <property type="entry name" value="DUF4282"/>
</dbReference>
<accession>A0A848DL22</accession>
<feature type="transmembrane region" description="Helical" evidence="1">
    <location>
        <begin position="59"/>
        <end position="82"/>
    </location>
</feature>
<evidence type="ECO:0000313" key="2">
    <source>
        <dbReference type="EMBL" id="NMH93427.1"/>
    </source>
</evidence>
<name>A0A848DL22_9PSEU</name>
<reference evidence="2 3" key="1">
    <citation type="submission" date="2020-04" db="EMBL/GenBank/DDBJ databases">
        <authorList>
            <person name="Klaysubun C."/>
            <person name="Duangmal K."/>
            <person name="Lipun K."/>
        </authorList>
    </citation>
    <scope>NUCLEOTIDE SEQUENCE [LARGE SCALE GENOMIC DNA]</scope>
    <source>
        <strain evidence="2 3">DSM 45300</strain>
    </source>
</reference>
<evidence type="ECO:0000256" key="1">
    <source>
        <dbReference type="SAM" id="Phobius"/>
    </source>
</evidence>
<dbReference type="Proteomes" id="UP000586918">
    <property type="component" value="Unassembled WGS sequence"/>
</dbReference>
<sequence length="99" mass="10986">MGGPGSMPPKNFFAALFDFSFSGFATFTFVKILYILGMIFIGLAYVGYVVFFFNVNVGAGLLVLIVGAVFALFALAFLRLSLEFYYAVARMSEDIHNRR</sequence>
<dbReference type="Pfam" id="PF14110">
    <property type="entry name" value="DUF4282"/>
    <property type="match status" value="1"/>
</dbReference>
<feature type="transmembrane region" description="Helical" evidence="1">
    <location>
        <begin position="35"/>
        <end position="53"/>
    </location>
</feature>